<proteinExistence type="predicted"/>
<dbReference type="OrthoDB" id="7905691at2"/>
<dbReference type="AlphaFoldDB" id="A0A178HY56"/>
<gene>
    <name evidence="1" type="ORF">A3840_08435</name>
</gene>
<reference evidence="1 2" key="1">
    <citation type="submission" date="2016-03" db="EMBL/GenBank/DDBJ databases">
        <title>Genome sequencing of Devosia sp. S37.</title>
        <authorList>
            <person name="Mohd Nor M."/>
        </authorList>
    </citation>
    <scope>NUCLEOTIDE SEQUENCE [LARGE SCALE GENOMIC DNA]</scope>
    <source>
        <strain evidence="1 2">S37</strain>
    </source>
</reference>
<sequence>MSAYFAVQYHDRIEIVTDGAYCAPSGELLRTGVKVFASPFLPLAFTGTGGVKIMTSIAGRMIEASRATTSVDGTIERLAQDLPHGEEIAIGEPFVAFFAGISETRGPCMWKFDAVAGRPELLPVYDSDNAGPGVTFDEMVAADLRFSDSIAESGVKLLDVMRGKLQAPVRGGPVTSWIGGHVDHTIVTASGVKTRQIHRWDDVVGERIRP</sequence>
<evidence type="ECO:0000313" key="2">
    <source>
        <dbReference type="Proteomes" id="UP000078389"/>
    </source>
</evidence>
<accession>A0A178HY56</accession>
<dbReference type="STRING" id="1770058.A3840_08435"/>
<dbReference type="EMBL" id="LVVY01000077">
    <property type="protein sequence ID" value="OAM77763.1"/>
    <property type="molecule type" value="Genomic_DNA"/>
</dbReference>
<protein>
    <submittedName>
        <fullName evidence="1">Uncharacterized protein</fullName>
    </submittedName>
</protein>
<name>A0A178HY56_9HYPH</name>
<evidence type="ECO:0000313" key="1">
    <source>
        <dbReference type="EMBL" id="OAM77763.1"/>
    </source>
</evidence>
<keyword evidence="2" id="KW-1185">Reference proteome</keyword>
<dbReference type="Proteomes" id="UP000078389">
    <property type="component" value="Unassembled WGS sequence"/>
</dbReference>
<organism evidence="1 2">
    <name type="scientific">Devosia elaeis</name>
    <dbReference type="NCBI Taxonomy" id="1770058"/>
    <lineage>
        <taxon>Bacteria</taxon>
        <taxon>Pseudomonadati</taxon>
        <taxon>Pseudomonadota</taxon>
        <taxon>Alphaproteobacteria</taxon>
        <taxon>Hyphomicrobiales</taxon>
        <taxon>Devosiaceae</taxon>
        <taxon>Devosia</taxon>
    </lineage>
</organism>
<comment type="caution">
    <text evidence="1">The sequence shown here is derived from an EMBL/GenBank/DDBJ whole genome shotgun (WGS) entry which is preliminary data.</text>
</comment>
<dbReference type="RefSeq" id="WP_067454800.1">
    <property type="nucleotide sequence ID" value="NZ_LVVY01000077.1"/>
</dbReference>